<proteinExistence type="predicted"/>
<evidence type="ECO:0000313" key="2">
    <source>
        <dbReference type="EnsemblPlants" id="Kaladp0033s0182.1.v1.1"/>
    </source>
</evidence>
<dbReference type="SUPFAM" id="SSF82199">
    <property type="entry name" value="SET domain"/>
    <property type="match status" value="1"/>
</dbReference>
<protein>
    <recommendedName>
        <fullName evidence="1">SET domain-containing protein</fullName>
    </recommendedName>
</protein>
<dbReference type="InterPro" id="IPR046341">
    <property type="entry name" value="SET_dom_sf"/>
</dbReference>
<dbReference type="Pfam" id="PF00856">
    <property type="entry name" value="SET"/>
    <property type="match status" value="1"/>
</dbReference>
<dbReference type="Gene3D" id="2.170.270.10">
    <property type="entry name" value="SET domain"/>
    <property type="match status" value="1"/>
</dbReference>
<sequence>MDQGRRLNQLKSLAVALIASGSRFTEELIFSPGMAIKSANNVNLESSQTQVLHKADREILSQCKNMLKSGECPPLLVVSDPVQGYIVQADETIKDLTFICEYTGEVDYLKNRDCDNSYSLMMLLEATNPAEDLVICPDKFGNISRFLSGINNFRRESRKKLNCKLVRYNVDGEMRVFIVAIRKIEKGTTLYCDYNAGGYTYPTYNFV</sequence>
<dbReference type="InterPro" id="IPR001214">
    <property type="entry name" value="SET_dom"/>
</dbReference>
<evidence type="ECO:0000313" key="3">
    <source>
        <dbReference type="Proteomes" id="UP000594263"/>
    </source>
</evidence>
<dbReference type="SMART" id="SM00317">
    <property type="entry name" value="SET"/>
    <property type="match status" value="1"/>
</dbReference>
<organism evidence="2 3">
    <name type="scientific">Kalanchoe fedtschenkoi</name>
    <name type="common">Lavender scallops</name>
    <name type="synonym">South American air plant</name>
    <dbReference type="NCBI Taxonomy" id="63787"/>
    <lineage>
        <taxon>Eukaryota</taxon>
        <taxon>Viridiplantae</taxon>
        <taxon>Streptophyta</taxon>
        <taxon>Embryophyta</taxon>
        <taxon>Tracheophyta</taxon>
        <taxon>Spermatophyta</taxon>
        <taxon>Magnoliopsida</taxon>
        <taxon>eudicotyledons</taxon>
        <taxon>Gunneridae</taxon>
        <taxon>Pentapetalae</taxon>
        <taxon>Saxifragales</taxon>
        <taxon>Crassulaceae</taxon>
        <taxon>Kalanchoe</taxon>
    </lineage>
</organism>
<evidence type="ECO:0000259" key="1">
    <source>
        <dbReference type="PROSITE" id="PS50280"/>
    </source>
</evidence>
<name>A0A7N0TDW0_KALFE</name>
<dbReference type="Proteomes" id="UP000594263">
    <property type="component" value="Unplaced"/>
</dbReference>
<feature type="domain" description="SET" evidence="1">
    <location>
        <begin position="73"/>
        <end position="195"/>
    </location>
</feature>
<dbReference type="PROSITE" id="PS50280">
    <property type="entry name" value="SET"/>
    <property type="match status" value="1"/>
</dbReference>
<accession>A0A7N0TDW0</accession>
<dbReference type="PANTHER" id="PTHR48442:SF1">
    <property type="entry name" value="SET DOMAIN-CONTAINING PROTEIN"/>
    <property type="match status" value="1"/>
</dbReference>
<dbReference type="PANTHER" id="PTHR48442">
    <property type="entry name" value="SET DOMAIN-CONTAINING PROTEIN"/>
    <property type="match status" value="1"/>
</dbReference>
<dbReference type="EnsemblPlants" id="Kaladp0033s0182.1.v1.1">
    <property type="protein sequence ID" value="Kaladp0033s0182.1.v1.1"/>
    <property type="gene ID" value="Kaladp0033s0182.v1.1"/>
</dbReference>
<dbReference type="AlphaFoldDB" id="A0A7N0TDW0"/>
<dbReference type="Gramene" id="Kaladp0033s0182.1.v1.1">
    <property type="protein sequence ID" value="Kaladp0033s0182.1.v1.1"/>
    <property type="gene ID" value="Kaladp0033s0182.v1.1"/>
</dbReference>
<keyword evidence="3" id="KW-1185">Reference proteome</keyword>
<reference evidence="2" key="1">
    <citation type="submission" date="2021-01" db="UniProtKB">
        <authorList>
            <consortium name="EnsemblPlants"/>
        </authorList>
    </citation>
    <scope>IDENTIFICATION</scope>
</reference>
<dbReference type="OMA" id="EFERDAM"/>
<dbReference type="InterPro" id="IPR053114">
    <property type="entry name" value="ATXR5/ATXR6"/>
</dbReference>